<gene>
    <name evidence="2" type="primary">Mo03675</name>
    <name evidence="2" type="ORF">E5Q_03675</name>
</gene>
<feature type="compositionally biased region" description="Polar residues" evidence="1">
    <location>
        <begin position="192"/>
        <end position="208"/>
    </location>
</feature>
<feature type="region of interest" description="Disordered" evidence="1">
    <location>
        <begin position="138"/>
        <end position="178"/>
    </location>
</feature>
<dbReference type="EMBL" id="BABT02000110">
    <property type="protein sequence ID" value="GAA97001.1"/>
    <property type="molecule type" value="Genomic_DNA"/>
</dbReference>
<dbReference type="RefSeq" id="XP_014565441.1">
    <property type="nucleotide sequence ID" value="XM_014709955.1"/>
</dbReference>
<organism evidence="2 3">
    <name type="scientific">Mixia osmundae (strain CBS 9802 / IAM 14324 / JCM 22182 / KY 12970)</name>
    <dbReference type="NCBI Taxonomy" id="764103"/>
    <lineage>
        <taxon>Eukaryota</taxon>
        <taxon>Fungi</taxon>
        <taxon>Dikarya</taxon>
        <taxon>Basidiomycota</taxon>
        <taxon>Pucciniomycotina</taxon>
        <taxon>Mixiomycetes</taxon>
        <taxon>Mixiales</taxon>
        <taxon>Mixiaceae</taxon>
        <taxon>Mixia</taxon>
    </lineage>
</organism>
<evidence type="ECO:0000313" key="3">
    <source>
        <dbReference type="Proteomes" id="UP000009131"/>
    </source>
</evidence>
<evidence type="ECO:0000256" key="1">
    <source>
        <dbReference type="SAM" id="MobiDB-lite"/>
    </source>
</evidence>
<dbReference type="InParanoid" id="G7E2E1"/>
<dbReference type="OrthoDB" id="2564267at2759"/>
<proteinExistence type="predicted"/>
<feature type="compositionally biased region" description="Low complexity" evidence="1">
    <location>
        <begin position="138"/>
        <end position="148"/>
    </location>
</feature>
<feature type="region of interest" description="Disordered" evidence="1">
    <location>
        <begin position="687"/>
        <end position="711"/>
    </location>
</feature>
<protein>
    <submittedName>
        <fullName evidence="2">Uncharacterized protein</fullName>
    </submittedName>
</protein>
<feature type="compositionally biased region" description="Polar residues" evidence="1">
    <location>
        <begin position="12"/>
        <end position="27"/>
    </location>
</feature>
<name>G7E2E1_MIXOS</name>
<comment type="caution">
    <text evidence="2">The sequence shown here is derived from an EMBL/GenBank/DDBJ whole genome shotgun (WGS) entry which is preliminary data.</text>
</comment>
<feature type="compositionally biased region" description="Acidic residues" evidence="1">
    <location>
        <begin position="364"/>
        <end position="373"/>
    </location>
</feature>
<feature type="region of interest" description="Disordered" evidence="1">
    <location>
        <begin position="191"/>
        <end position="264"/>
    </location>
</feature>
<reference evidence="2 3" key="2">
    <citation type="journal article" date="2012" name="Open Biol.">
        <title>Characteristics of nucleosomes and linker DNA regions on the genome of the basidiomycete Mixia osmundae revealed by mono- and dinucleosome mapping.</title>
        <authorList>
            <person name="Nishida H."/>
            <person name="Kondo S."/>
            <person name="Matsumoto T."/>
            <person name="Suzuki Y."/>
            <person name="Yoshikawa H."/>
            <person name="Taylor T.D."/>
            <person name="Sugiyama J."/>
        </authorList>
    </citation>
    <scope>NUCLEOTIDE SEQUENCE [LARGE SCALE GENOMIC DNA]</scope>
    <source>
        <strain evidence="3">CBS 9802 / IAM 14324 / JCM 22182 / KY 12970</strain>
    </source>
</reference>
<reference evidence="2 3" key="1">
    <citation type="journal article" date="2011" name="J. Gen. Appl. Microbiol.">
        <title>Draft genome sequencing of the enigmatic basidiomycete Mixia osmundae.</title>
        <authorList>
            <person name="Nishida H."/>
            <person name="Nagatsuka Y."/>
            <person name="Sugiyama J."/>
        </authorList>
    </citation>
    <scope>NUCLEOTIDE SEQUENCE [LARGE SCALE GENOMIC DNA]</scope>
    <source>
        <strain evidence="3">CBS 9802 / IAM 14324 / JCM 22182 / KY 12970</strain>
    </source>
</reference>
<accession>G7E2E1</accession>
<evidence type="ECO:0000313" key="2">
    <source>
        <dbReference type="EMBL" id="GAA97001.1"/>
    </source>
</evidence>
<sequence>MGLGRRKKRNRPSSGASTHASKGTDTHAQADPVLHRHLTGSAGHSGQDAHESDLYVAPPAFSRLQLAAALIEYDEEDDRQVDDLIAPRPRANLSALFLPFTDDDPLAHVDFTAGRTFVRKSQQHPVETLSPAISEDALSFSPASSSPESRWHQSTPAKRATAFATSSASLESRDEDESMSQWGLDKVLNRHGCSSVSERTPSKMTDTASPLEISFDRGSSSPGNEEGDTTLRQSQFRSRHDGLLPLPGEDHSEHGSDNSHQSFLPALSLSPAKSSHAMLSPFLPAPSDADPCPSAQSVDISDGSYISRFDPKATERLEQARSIRFPGAVRPRTIVLPELLQDDYDSDDLAQGFVGRAPRTAEEQAAEDLEDDLSVNPENGAPSASAVAPRPPGKLYGSSLMDELDKRKEDQRAKQRSFANTGGLVWTASGWVERAEEELHDVVAEDGKILVDSEPFNRYSRAFRSAKSDSSTHDHDKRMSMFSAYGNTAARNSKLLASAPDPVMTRELSKLDKLLELERVERIQQDKEAADEEARVAARLANRKTVFGLGKPKRQTIVINARPASICALPKCEAIPHARIDETVDDGDENSRIDELLETPTPELNIDLGCNLAMNDSSAILDLSGTIIDQSFRISSKNSESWFDGRSDSDSDDERYEAVKPNEQDDCVETLQDLPPSDSKIRSVTMHSVASRACQSPRDDEEDEPISKLIKRRSDLPQIRLPNFRMSSADLDQSWRRSGGAKARPLSIASSISGDAPIATILARRNESMNKLARAAPVSERDEDIPLARLRSSSTLAEEDEDVPLALRAAAQLSSDEVPLGIANPAAAREQQQIQQKQVALAAQLTFLQNMQANVMRQSMLISQSHRFSGAFAPSPLVPSAHDDIALESVSRWLRVRIYRTRGSAKSVKSREGGHLDAKLTFSQRV</sequence>
<feature type="compositionally biased region" description="Basic residues" evidence="1">
    <location>
        <begin position="1"/>
        <end position="11"/>
    </location>
</feature>
<feature type="compositionally biased region" description="Basic and acidic residues" evidence="1">
    <location>
        <begin position="238"/>
        <end position="257"/>
    </location>
</feature>
<feature type="region of interest" description="Disordered" evidence="1">
    <location>
        <begin position="360"/>
        <end position="398"/>
    </location>
</feature>
<keyword evidence="3" id="KW-1185">Reference proteome</keyword>
<dbReference type="Proteomes" id="UP000009131">
    <property type="component" value="Unassembled WGS sequence"/>
</dbReference>
<dbReference type="HOGENOM" id="CLU_315473_0_0_1"/>
<feature type="region of interest" description="Disordered" evidence="1">
    <location>
        <begin position="1"/>
        <end position="50"/>
    </location>
</feature>
<dbReference type="AlphaFoldDB" id="G7E2E1"/>